<dbReference type="EMBL" id="JABBWD010000062">
    <property type="protein sequence ID" value="KAG1770861.1"/>
    <property type="molecule type" value="Genomic_DNA"/>
</dbReference>
<organism evidence="1 2">
    <name type="scientific">Suillus placidus</name>
    <dbReference type="NCBI Taxonomy" id="48579"/>
    <lineage>
        <taxon>Eukaryota</taxon>
        <taxon>Fungi</taxon>
        <taxon>Dikarya</taxon>
        <taxon>Basidiomycota</taxon>
        <taxon>Agaricomycotina</taxon>
        <taxon>Agaricomycetes</taxon>
        <taxon>Agaricomycetidae</taxon>
        <taxon>Boletales</taxon>
        <taxon>Suillineae</taxon>
        <taxon>Suillaceae</taxon>
        <taxon>Suillus</taxon>
    </lineage>
</organism>
<comment type="caution">
    <text evidence="1">The sequence shown here is derived from an EMBL/GenBank/DDBJ whole genome shotgun (WGS) entry which is preliminary data.</text>
</comment>
<evidence type="ECO:0000313" key="2">
    <source>
        <dbReference type="Proteomes" id="UP000714275"/>
    </source>
</evidence>
<name>A0A9P6ZL55_9AGAM</name>
<accession>A0A9P6ZL55</accession>
<dbReference type="Proteomes" id="UP000714275">
    <property type="component" value="Unassembled WGS sequence"/>
</dbReference>
<proteinExistence type="predicted"/>
<gene>
    <name evidence="1" type="ORF">EV702DRAFT_1049172</name>
</gene>
<reference evidence="1" key="1">
    <citation type="journal article" date="2020" name="New Phytol.">
        <title>Comparative genomics reveals dynamic genome evolution in host specialist ectomycorrhizal fungi.</title>
        <authorList>
            <person name="Lofgren L.A."/>
            <person name="Nguyen N.H."/>
            <person name="Vilgalys R."/>
            <person name="Ruytinx J."/>
            <person name="Liao H.L."/>
            <person name="Branco S."/>
            <person name="Kuo A."/>
            <person name="LaButti K."/>
            <person name="Lipzen A."/>
            <person name="Andreopoulos W."/>
            <person name="Pangilinan J."/>
            <person name="Riley R."/>
            <person name="Hundley H."/>
            <person name="Na H."/>
            <person name="Barry K."/>
            <person name="Grigoriev I.V."/>
            <person name="Stajich J.E."/>
            <person name="Kennedy P.G."/>
        </authorList>
    </citation>
    <scope>NUCLEOTIDE SEQUENCE</scope>
    <source>
        <strain evidence="1">DOB743</strain>
    </source>
</reference>
<protein>
    <submittedName>
        <fullName evidence="1">Uncharacterized protein</fullName>
    </submittedName>
</protein>
<dbReference type="OrthoDB" id="3047760at2759"/>
<sequence>MEQTFVPEISTAVPSSGAWTCKCVDRENTATSVYYWCLGSPGRHASSSCSFEMAATYPIAVRSLADMFPDLPQIPTLANHRINEGKAVGDPLNENAAYSAERTVQELEPLRRVTPALPHAHVEGAKNRAHTLRTIHATRAVGAGDIPAVLDEIRRTVDDNRLMLQQTQAVVQQTQAAVQQIQAAMQQHQVMLQMNQAMIANIRLAKQNNMVPRDRDNCTPLQKTTSGHGRSLAIQVSWPEYVNQIPPIAAIQVAEVGTCPPFWNPVTDGYTMRNISQLIIFYNDDFGIQPADNVELAANCKLVVIPLSLTVIFLVCLCGIKNLWCHVTDKTDPDDILGTASHKPTPVTPSGIN</sequence>
<dbReference type="AlphaFoldDB" id="A0A9P6ZL55"/>
<keyword evidence="2" id="KW-1185">Reference proteome</keyword>
<evidence type="ECO:0000313" key="1">
    <source>
        <dbReference type="EMBL" id="KAG1770861.1"/>
    </source>
</evidence>